<dbReference type="Gene3D" id="3.40.47.10">
    <property type="match status" value="2"/>
</dbReference>
<dbReference type="Pfam" id="PF00108">
    <property type="entry name" value="Thiolase_N"/>
    <property type="match status" value="1"/>
</dbReference>
<dbReference type="InterPro" id="IPR020617">
    <property type="entry name" value="Thiolase_C"/>
</dbReference>
<keyword evidence="3" id="KW-0012">Acyltransferase</keyword>
<dbReference type="EMBL" id="CAFBLJ010000053">
    <property type="protein sequence ID" value="CAB4872586.1"/>
    <property type="molecule type" value="Genomic_DNA"/>
</dbReference>
<dbReference type="PANTHER" id="PTHR43365">
    <property type="entry name" value="BLR7806 PROTEIN"/>
    <property type="match status" value="1"/>
</dbReference>
<accession>A0A6J7DPZ6</accession>
<dbReference type="GO" id="GO:0016747">
    <property type="term" value="F:acyltransferase activity, transferring groups other than amino-acyl groups"/>
    <property type="evidence" value="ECO:0007669"/>
    <property type="project" value="InterPro"/>
</dbReference>
<evidence type="ECO:0000313" key="8">
    <source>
        <dbReference type="EMBL" id="CAB4785564.1"/>
    </source>
</evidence>
<dbReference type="InterPro" id="IPR002155">
    <property type="entry name" value="Thiolase"/>
</dbReference>
<dbReference type="NCBIfam" id="TIGR01930">
    <property type="entry name" value="AcCoA-C-Actrans"/>
    <property type="match status" value="1"/>
</dbReference>
<evidence type="ECO:0000313" key="11">
    <source>
        <dbReference type="EMBL" id="CAB4906915.1"/>
    </source>
</evidence>
<dbReference type="SUPFAM" id="SSF53901">
    <property type="entry name" value="Thiolase-like"/>
    <property type="match status" value="2"/>
</dbReference>
<evidence type="ECO:0000256" key="3">
    <source>
        <dbReference type="ARBA" id="ARBA00023315"/>
    </source>
</evidence>
<dbReference type="PIRSF" id="PIRSF000429">
    <property type="entry name" value="Ac-CoA_Ac_transf"/>
    <property type="match status" value="1"/>
</dbReference>
<feature type="domain" description="Thiolase C-terminal" evidence="6">
    <location>
        <begin position="305"/>
        <end position="427"/>
    </location>
</feature>
<dbReference type="EMBL" id="CAEZZP010000151">
    <property type="protein sequence ID" value="CAB4785564.1"/>
    <property type="molecule type" value="Genomic_DNA"/>
</dbReference>
<evidence type="ECO:0000259" key="6">
    <source>
        <dbReference type="Pfam" id="PF02803"/>
    </source>
</evidence>
<dbReference type="InterPro" id="IPR016039">
    <property type="entry name" value="Thiolase-like"/>
</dbReference>
<evidence type="ECO:0000256" key="1">
    <source>
        <dbReference type="ARBA" id="ARBA00010982"/>
    </source>
</evidence>
<dbReference type="InterPro" id="IPR020613">
    <property type="entry name" value="Thiolase_CS"/>
</dbReference>
<evidence type="ECO:0000256" key="4">
    <source>
        <dbReference type="SAM" id="MobiDB-lite"/>
    </source>
</evidence>
<dbReference type="PANTHER" id="PTHR43365:SF1">
    <property type="entry name" value="ACETYL-COA C-ACYLTRANSFERASE"/>
    <property type="match status" value="1"/>
</dbReference>
<feature type="compositionally biased region" description="Polar residues" evidence="4">
    <location>
        <begin position="17"/>
        <end position="27"/>
    </location>
</feature>
<proteinExistence type="inferred from homology"/>
<evidence type="ECO:0000256" key="2">
    <source>
        <dbReference type="ARBA" id="ARBA00022679"/>
    </source>
</evidence>
<evidence type="ECO:0000313" key="10">
    <source>
        <dbReference type="EMBL" id="CAB4872586.1"/>
    </source>
</evidence>
<evidence type="ECO:0000259" key="5">
    <source>
        <dbReference type="Pfam" id="PF00108"/>
    </source>
</evidence>
<keyword evidence="2" id="KW-0808">Transferase</keyword>
<dbReference type="EMBL" id="CAEZYH010000040">
    <property type="protein sequence ID" value="CAB4721277.1"/>
    <property type="molecule type" value="Genomic_DNA"/>
</dbReference>
<dbReference type="EMBL" id="CAFBPS010000150">
    <property type="protein sequence ID" value="CAB5035842.1"/>
    <property type="molecule type" value="Genomic_DNA"/>
</dbReference>
<evidence type="ECO:0000313" key="12">
    <source>
        <dbReference type="EMBL" id="CAB5035842.1"/>
    </source>
</evidence>
<dbReference type="NCBIfam" id="NF005889">
    <property type="entry name" value="PRK07850.1"/>
    <property type="match status" value="1"/>
</dbReference>
<protein>
    <submittedName>
        <fullName evidence="10">Unannotated protein</fullName>
    </submittedName>
</protein>
<feature type="domain" description="Thiolase N-terminal" evidence="5">
    <location>
        <begin position="31"/>
        <end position="298"/>
    </location>
</feature>
<dbReference type="InterPro" id="IPR020616">
    <property type="entry name" value="Thiolase_N"/>
</dbReference>
<organism evidence="10">
    <name type="scientific">freshwater metagenome</name>
    <dbReference type="NCBI Taxonomy" id="449393"/>
    <lineage>
        <taxon>unclassified sequences</taxon>
        <taxon>metagenomes</taxon>
        <taxon>ecological metagenomes</taxon>
    </lineage>
</organism>
<feature type="region of interest" description="Disordered" evidence="4">
    <location>
        <begin position="1"/>
        <end position="27"/>
    </location>
</feature>
<dbReference type="EMBL" id="CAFBMF010000093">
    <property type="protein sequence ID" value="CAB4906915.1"/>
    <property type="molecule type" value="Genomic_DNA"/>
</dbReference>
<gene>
    <name evidence="7" type="ORF">UFOPK2658_01045</name>
    <name evidence="8" type="ORF">UFOPK2880_01704</name>
    <name evidence="9" type="ORF">UFOPK3004_01492</name>
    <name evidence="10" type="ORF">UFOPK3304_01088</name>
    <name evidence="11" type="ORF">UFOPK3494_01271</name>
    <name evidence="12" type="ORF">UFOPK4134_01532</name>
</gene>
<dbReference type="CDD" id="cd00751">
    <property type="entry name" value="thiolase"/>
    <property type="match status" value="1"/>
</dbReference>
<comment type="similarity">
    <text evidence="1">Belongs to the thiolase-like superfamily. Thiolase family.</text>
</comment>
<evidence type="ECO:0000313" key="9">
    <source>
        <dbReference type="EMBL" id="CAB4815100.1"/>
    </source>
</evidence>
<dbReference type="EMBL" id="CAFAAL010000166">
    <property type="protein sequence ID" value="CAB4815100.1"/>
    <property type="molecule type" value="Genomic_DNA"/>
</dbReference>
<name>A0A6J7DPZ6_9ZZZZ</name>
<evidence type="ECO:0000313" key="7">
    <source>
        <dbReference type="EMBL" id="CAB4721277.1"/>
    </source>
</evidence>
<sequence>MRVAANRSPLEHDRKMTTMSNSNTPNKGRTVVIVDAVRTPIGRKNGGLSTLHPTDLLGLVQKAIVERTGIDPSKIEQVVGGNVSQVGAQSFNVTRTAWLSAGLPLTTACTTVDTQCGSSQQATGLAASLIASGVVDIAVACGVESMSRVPIGSNSNAFTKDPKTKAEVSLGKAVSKSYFEHYEFTSQFEGAERIADIWNITRADTDNFGMQSQQRAARAWAEGRFDGQFITVNAPDLDADGKPTGSTHAVARDEGMRETTLESLSSLKPVARENGVHTAGNSSQISDGASAILMMTEEKAKELGLKPRARIVDSCLVGVDPVLMLTGPIDATKRLLERNNLTIDQIDTFEINEAFASVVLAWAKEVGADLDKTNPNGGAIALGHPLGSTGAILTTKALYELERTGGRYGLISMCCGGGLGTGTLIERL</sequence>
<dbReference type="InterPro" id="IPR020610">
    <property type="entry name" value="Thiolase_AS"/>
</dbReference>
<dbReference type="Pfam" id="PF02803">
    <property type="entry name" value="Thiolase_C"/>
    <property type="match status" value="1"/>
</dbReference>
<dbReference type="AlphaFoldDB" id="A0A6J7DPZ6"/>
<dbReference type="PROSITE" id="PS00737">
    <property type="entry name" value="THIOLASE_2"/>
    <property type="match status" value="1"/>
</dbReference>
<dbReference type="PROSITE" id="PS00099">
    <property type="entry name" value="THIOLASE_3"/>
    <property type="match status" value="1"/>
</dbReference>
<reference evidence="10" key="1">
    <citation type="submission" date="2020-05" db="EMBL/GenBank/DDBJ databases">
        <authorList>
            <person name="Chiriac C."/>
            <person name="Salcher M."/>
            <person name="Ghai R."/>
            <person name="Kavagutti S V."/>
        </authorList>
    </citation>
    <scope>NUCLEOTIDE SEQUENCE</scope>
</reference>